<feature type="domain" description="ACB" evidence="3">
    <location>
        <begin position="1"/>
        <end position="82"/>
    </location>
</feature>
<comment type="caution">
    <text evidence="4">The sequence shown here is derived from an EMBL/GenBank/DDBJ whole genome shotgun (WGS) entry which is preliminary data.</text>
</comment>
<evidence type="ECO:0000259" key="3">
    <source>
        <dbReference type="PROSITE" id="PS51228"/>
    </source>
</evidence>
<dbReference type="PANTHER" id="PTHR23310:SF133">
    <property type="entry name" value="COA BINDING PROTEIN, PUTATIVE (AFU_ORTHOLOGUE AFUA_1G12300)-RELATED"/>
    <property type="match status" value="1"/>
</dbReference>
<feature type="region of interest" description="Disordered" evidence="2">
    <location>
        <begin position="105"/>
        <end position="126"/>
    </location>
</feature>
<dbReference type="InterPro" id="IPR014352">
    <property type="entry name" value="FERM/acyl-CoA-bd_prot_sf"/>
</dbReference>
<evidence type="ECO:0000313" key="4">
    <source>
        <dbReference type="EMBL" id="KAF9950606.1"/>
    </source>
</evidence>
<dbReference type="GO" id="GO:0006631">
    <property type="term" value="P:fatty acid metabolic process"/>
    <property type="evidence" value="ECO:0007669"/>
    <property type="project" value="TreeGrafter"/>
</dbReference>
<dbReference type="PANTHER" id="PTHR23310">
    <property type="entry name" value="ACYL-COA-BINDING PROTEIN, ACBP"/>
    <property type="match status" value="1"/>
</dbReference>
<dbReference type="Proteomes" id="UP000738359">
    <property type="component" value="Unassembled WGS sequence"/>
</dbReference>
<dbReference type="Gene3D" id="1.20.80.10">
    <property type="match status" value="1"/>
</dbReference>
<accession>A0A9P6IWJ5</accession>
<dbReference type="SUPFAM" id="SSF47027">
    <property type="entry name" value="Acyl-CoA binding protein"/>
    <property type="match status" value="1"/>
</dbReference>
<dbReference type="PROSITE" id="PS51228">
    <property type="entry name" value="ACB_2"/>
    <property type="match status" value="1"/>
</dbReference>
<keyword evidence="5" id="KW-1185">Reference proteome</keyword>
<dbReference type="EMBL" id="JAAAHY010001284">
    <property type="protein sequence ID" value="KAF9950606.1"/>
    <property type="molecule type" value="Genomic_DNA"/>
</dbReference>
<dbReference type="GO" id="GO:0000062">
    <property type="term" value="F:fatty-acyl-CoA binding"/>
    <property type="evidence" value="ECO:0007669"/>
    <property type="project" value="InterPro"/>
</dbReference>
<dbReference type="PRINTS" id="PR00689">
    <property type="entry name" value="ACOABINDINGP"/>
</dbReference>
<dbReference type="AlphaFoldDB" id="A0A9P6IWJ5"/>
<organism evidence="4 5">
    <name type="scientific">Mortierella alpina</name>
    <name type="common">Oleaginous fungus</name>
    <name type="synonym">Mortierella renispora</name>
    <dbReference type="NCBI Taxonomy" id="64518"/>
    <lineage>
        <taxon>Eukaryota</taxon>
        <taxon>Fungi</taxon>
        <taxon>Fungi incertae sedis</taxon>
        <taxon>Mucoromycota</taxon>
        <taxon>Mortierellomycotina</taxon>
        <taxon>Mortierellomycetes</taxon>
        <taxon>Mortierellales</taxon>
        <taxon>Mortierellaceae</taxon>
        <taxon>Mortierella</taxon>
    </lineage>
</organism>
<dbReference type="InterPro" id="IPR035984">
    <property type="entry name" value="Acyl-CoA-binding_sf"/>
</dbReference>
<name>A0A9P6IWJ5_MORAP</name>
<evidence type="ECO:0000313" key="5">
    <source>
        <dbReference type="Proteomes" id="UP000738359"/>
    </source>
</evidence>
<feature type="compositionally biased region" description="Basic and acidic residues" evidence="2">
    <location>
        <begin position="116"/>
        <end position="126"/>
    </location>
</feature>
<dbReference type="InterPro" id="IPR000582">
    <property type="entry name" value="Acyl-CoA-binding_protein"/>
</dbReference>
<dbReference type="OrthoDB" id="346910at2759"/>
<evidence type="ECO:0000256" key="1">
    <source>
        <dbReference type="ARBA" id="ARBA00023121"/>
    </source>
</evidence>
<gene>
    <name evidence="4" type="ORF">BGZ70_001297</name>
</gene>
<dbReference type="Pfam" id="PF00887">
    <property type="entry name" value="ACBP"/>
    <property type="match status" value="1"/>
</dbReference>
<sequence length="126" mass="13859">MTSQSPTGTADSDQVSFSPEDQLLSYGAYKQATKGDVKGPKPAFSDVAVRSKWQAWANMRGKSRQKAQEIFADFVVKIRWRDLDDVSLTRSGGGPDLHQLADEILQRPPSSGASRNLDKDLPPIQI</sequence>
<protein>
    <recommendedName>
        <fullName evidence="3">ACB domain-containing protein</fullName>
    </recommendedName>
</protein>
<reference evidence="4" key="1">
    <citation type="journal article" date="2020" name="Fungal Divers.">
        <title>Resolving the Mortierellaceae phylogeny through synthesis of multi-gene phylogenetics and phylogenomics.</title>
        <authorList>
            <person name="Vandepol N."/>
            <person name="Liber J."/>
            <person name="Desiro A."/>
            <person name="Na H."/>
            <person name="Kennedy M."/>
            <person name="Barry K."/>
            <person name="Grigoriev I.V."/>
            <person name="Miller A.N."/>
            <person name="O'Donnell K."/>
            <person name="Stajich J.E."/>
            <person name="Bonito G."/>
        </authorList>
    </citation>
    <scope>NUCLEOTIDE SEQUENCE</scope>
    <source>
        <strain evidence="4">CK1249</strain>
    </source>
</reference>
<keyword evidence="1" id="KW-0446">Lipid-binding</keyword>
<evidence type="ECO:0000256" key="2">
    <source>
        <dbReference type="SAM" id="MobiDB-lite"/>
    </source>
</evidence>
<proteinExistence type="predicted"/>